<keyword evidence="9" id="KW-1185">Reference proteome</keyword>
<comment type="function">
    <text evidence="3">2-oxoglutarate-dependent dioxygenase essential for auxin catabolism and maintenance of auxin homeostasis in reproductive organs. Catalyzes the irreversible oxidation of indole-3-acetic acid (IAA) to the biologically inactive 2-oxoindole-3-acetic acid (OxIAA).</text>
</comment>
<accession>A0A2C9UX18</accession>
<dbReference type="FunFam" id="2.60.120.330:FF:000017">
    <property type="entry name" value="2-oxoglutarate-dependent dioxygenase DAO"/>
    <property type="match status" value="1"/>
</dbReference>
<evidence type="ECO:0000259" key="7">
    <source>
        <dbReference type="PROSITE" id="PS51471"/>
    </source>
</evidence>
<evidence type="ECO:0000256" key="2">
    <source>
        <dbReference type="ARBA" id="ARBA00023004"/>
    </source>
</evidence>
<evidence type="ECO:0000256" key="4">
    <source>
        <dbReference type="ARBA" id="ARBA00074102"/>
    </source>
</evidence>
<dbReference type="PANTHER" id="PTHR47990">
    <property type="entry name" value="2-OXOGLUTARATE (2OG) AND FE(II)-DEPENDENT OXYGENASE SUPERFAMILY PROTEIN-RELATED"/>
    <property type="match status" value="1"/>
</dbReference>
<comment type="similarity">
    <text evidence="6">Belongs to the iron/ascorbate-dependent oxidoreductase family.</text>
</comment>
<dbReference type="EMBL" id="CM004398">
    <property type="protein sequence ID" value="OAY35668.1"/>
    <property type="molecule type" value="Genomic_DNA"/>
</dbReference>
<evidence type="ECO:0000256" key="1">
    <source>
        <dbReference type="ARBA" id="ARBA00022723"/>
    </source>
</evidence>
<reference evidence="9" key="1">
    <citation type="journal article" date="2016" name="Nat. Biotechnol.">
        <title>Sequencing wild and cultivated cassava and related species reveals extensive interspecific hybridization and genetic diversity.</title>
        <authorList>
            <person name="Bredeson J.V."/>
            <person name="Lyons J.B."/>
            <person name="Prochnik S.E."/>
            <person name="Wu G.A."/>
            <person name="Ha C.M."/>
            <person name="Edsinger-Gonzales E."/>
            <person name="Grimwood J."/>
            <person name="Schmutz J."/>
            <person name="Rabbi I.Y."/>
            <person name="Egesi C."/>
            <person name="Nauluvula P."/>
            <person name="Lebot V."/>
            <person name="Ndunguru J."/>
            <person name="Mkamilo G."/>
            <person name="Bart R.S."/>
            <person name="Setter T.L."/>
            <person name="Gleadow R.M."/>
            <person name="Kulakow P."/>
            <person name="Ferguson M.E."/>
            <person name="Rounsley S."/>
            <person name="Rokhsar D.S."/>
        </authorList>
    </citation>
    <scope>NUCLEOTIDE SEQUENCE [LARGE SCALE GENOMIC DNA]</scope>
    <source>
        <strain evidence="9">cv. AM560-2</strain>
    </source>
</reference>
<dbReference type="InterPro" id="IPR050231">
    <property type="entry name" value="Iron_ascorbate_oxido_reductase"/>
</dbReference>
<dbReference type="InterPro" id="IPR027443">
    <property type="entry name" value="IPNS-like_sf"/>
</dbReference>
<dbReference type="PROSITE" id="PS51471">
    <property type="entry name" value="FE2OG_OXY"/>
    <property type="match status" value="1"/>
</dbReference>
<protein>
    <recommendedName>
        <fullName evidence="4">2-oxoglutarate-dependent dioxygenase DAO</fullName>
    </recommendedName>
    <alternativeName>
        <fullName evidence="5">Protein DIOXYGENASE FOR AUXIN OXIDATION</fullName>
    </alternativeName>
</protein>
<dbReference type="Gene3D" id="2.60.120.330">
    <property type="entry name" value="B-lactam Antibiotic, Isopenicillin N Synthase, Chain"/>
    <property type="match status" value="1"/>
</dbReference>
<keyword evidence="2 6" id="KW-0408">Iron</keyword>
<feature type="domain" description="Fe2OG dioxygenase" evidence="7">
    <location>
        <begin position="157"/>
        <end position="264"/>
    </location>
</feature>
<evidence type="ECO:0000256" key="3">
    <source>
        <dbReference type="ARBA" id="ARBA00054658"/>
    </source>
</evidence>
<dbReference type="OrthoDB" id="288590at2759"/>
<dbReference type="OMA" id="TELMWPS"/>
<comment type="caution">
    <text evidence="8">The sequence shown here is derived from an EMBL/GenBank/DDBJ whole genome shotgun (WGS) entry which is preliminary data.</text>
</comment>
<evidence type="ECO:0000313" key="9">
    <source>
        <dbReference type="Proteomes" id="UP000091857"/>
    </source>
</evidence>
<dbReference type="InterPro" id="IPR005123">
    <property type="entry name" value="Oxoglu/Fe-dep_dioxygenase_dom"/>
</dbReference>
<dbReference type="InterPro" id="IPR044861">
    <property type="entry name" value="IPNS-like_FE2OG_OXY"/>
</dbReference>
<dbReference type="Proteomes" id="UP000091857">
    <property type="component" value="Chromosome 12"/>
</dbReference>
<name>A0A2C9UX18_MANES</name>
<proteinExistence type="inferred from homology"/>
<evidence type="ECO:0000313" key="8">
    <source>
        <dbReference type="EMBL" id="OAY35668.1"/>
    </source>
</evidence>
<sequence>MDLASQNQIPVIDLSTISPHCARGIQGWHHLCLRVREACETFGCFEVVYDQISMHLRTQTFSMISQVFQLPSEIKKKNFNPKPYHGYAGQLPVVPLYESLGIEDASNYDSLKGFTQHLWPHGHQQFCQTIDSMMKPVEELHQIIQVMILDSYGLGGNSNSIMECEILLRMMRYKAPSTEEYMNGLSAHTDKLMCTLLVEEEVSGLEIETRDGQWIKLSLSPSSLVFIVGDPLMAWSNGRLHAVNHRVMMKGDKDRYSFGAFAVPKLGTTIKPPEELVDERNPQIFKEFDFWEFLMFSFSKEGLAMESAKQIFAYAGN</sequence>
<dbReference type="InterPro" id="IPR026992">
    <property type="entry name" value="DIOX_N"/>
</dbReference>
<gene>
    <name evidence="8" type="ORF">MANES_12G120200v8</name>
</gene>
<evidence type="ECO:0000256" key="5">
    <source>
        <dbReference type="ARBA" id="ARBA00076740"/>
    </source>
</evidence>
<dbReference type="SUPFAM" id="SSF51197">
    <property type="entry name" value="Clavaminate synthase-like"/>
    <property type="match status" value="1"/>
</dbReference>
<evidence type="ECO:0000256" key="6">
    <source>
        <dbReference type="RuleBase" id="RU003682"/>
    </source>
</evidence>
<keyword evidence="6" id="KW-0560">Oxidoreductase</keyword>
<organism evidence="8 9">
    <name type="scientific">Manihot esculenta</name>
    <name type="common">Cassava</name>
    <name type="synonym">Jatropha manihot</name>
    <dbReference type="NCBI Taxonomy" id="3983"/>
    <lineage>
        <taxon>Eukaryota</taxon>
        <taxon>Viridiplantae</taxon>
        <taxon>Streptophyta</taxon>
        <taxon>Embryophyta</taxon>
        <taxon>Tracheophyta</taxon>
        <taxon>Spermatophyta</taxon>
        <taxon>Magnoliopsida</taxon>
        <taxon>eudicotyledons</taxon>
        <taxon>Gunneridae</taxon>
        <taxon>Pentapetalae</taxon>
        <taxon>rosids</taxon>
        <taxon>fabids</taxon>
        <taxon>Malpighiales</taxon>
        <taxon>Euphorbiaceae</taxon>
        <taxon>Crotonoideae</taxon>
        <taxon>Manihoteae</taxon>
        <taxon>Manihot</taxon>
    </lineage>
</organism>
<keyword evidence="1 6" id="KW-0479">Metal-binding</keyword>
<dbReference type="Pfam" id="PF14226">
    <property type="entry name" value="DIOX_N"/>
    <property type="match status" value="1"/>
</dbReference>
<dbReference type="Gramene" id="Manes.12G120200.1.v8.1">
    <property type="protein sequence ID" value="Manes.12G120200.1.v8.1.CDS"/>
    <property type="gene ID" value="Manes.12G120200.v8.1"/>
</dbReference>
<dbReference type="GO" id="GO:0016706">
    <property type="term" value="F:2-oxoglutarate-dependent dioxygenase activity"/>
    <property type="evidence" value="ECO:0000318"/>
    <property type="project" value="GO_Central"/>
</dbReference>
<dbReference type="AlphaFoldDB" id="A0A2C9UX18"/>
<dbReference type="Pfam" id="PF03171">
    <property type="entry name" value="2OG-FeII_Oxy"/>
    <property type="match status" value="1"/>
</dbReference>
<dbReference type="GO" id="GO:0046872">
    <property type="term" value="F:metal ion binding"/>
    <property type="evidence" value="ECO:0007669"/>
    <property type="project" value="UniProtKB-KW"/>
</dbReference>